<sequence length="218" mass="24404">MTNKAIHRLPILTRTTFDDWRNVMFSFCLEKGVDEHLLSDLVTGERDPIAKSTLKLQKGVAAGILGRNLGVENYAKFITEENKKQPHLIWTALTDHFQSKFNLTLEQFLTDIDVGLSRVWSVGIQIVKMEKQTLDEHLLAEYLVNLLPSKLEGTKDLLLNKSPIDIDTVKQFLNSKYLSLNAENSSSASEGVIIKSENALNSVVATCENVKLLSTSSE</sequence>
<dbReference type="EMBL" id="ADAS02000045">
    <property type="protein sequence ID" value="OAV93933.1"/>
    <property type="molecule type" value="Genomic_DNA"/>
</dbReference>
<dbReference type="EnsemblFungi" id="PTTG_27151-t43_1">
    <property type="protein sequence ID" value="PTTG_27151-t43_1-p1"/>
    <property type="gene ID" value="PTTG_27151"/>
</dbReference>
<name>A0A180GPN5_PUCT1</name>
<dbReference type="Proteomes" id="UP000005240">
    <property type="component" value="Unassembled WGS sequence"/>
</dbReference>
<keyword evidence="3" id="KW-1185">Reference proteome</keyword>
<gene>
    <name evidence="1" type="ORF">PTTG_27151</name>
</gene>
<accession>A0A180GPN5</accession>
<reference evidence="2 3" key="3">
    <citation type="journal article" date="2017" name="G3 (Bethesda)">
        <title>Comparative analysis highlights variable genome content of wheat rusts and divergence of the mating loci.</title>
        <authorList>
            <person name="Cuomo C.A."/>
            <person name="Bakkeren G."/>
            <person name="Khalil H.B."/>
            <person name="Panwar V."/>
            <person name="Joly D."/>
            <person name="Linning R."/>
            <person name="Sakthikumar S."/>
            <person name="Song X."/>
            <person name="Adiconis X."/>
            <person name="Fan L."/>
            <person name="Goldberg J.M."/>
            <person name="Levin J.Z."/>
            <person name="Young S."/>
            <person name="Zeng Q."/>
            <person name="Anikster Y."/>
            <person name="Bruce M."/>
            <person name="Wang M."/>
            <person name="Yin C."/>
            <person name="McCallum B."/>
            <person name="Szabo L.J."/>
            <person name="Hulbert S."/>
            <person name="Chen X."/>
            <person name="Fellers J.P."/>
        </authorList>
    </citation>
    <scope>NUCLEOTIDE SEQUENCE</scope>
    <source>
        <strain evidence="3">Isolate 1-1 / race 1 (BBBD)</strain>
        <strain evidence="2">isolate 1-1 / race 1 (BBBD)</strain>
    </source>
</reference>
<protein>
    <submittedName>
        <fullName evidence="1 2">Uncharacterized protein</fullName>
    </submittedName>
</protein>
<evidence type="ECO:0000313" key="1">
    <source>
        <dbReference type="EMBL" id="OAV93933.1"/>
    </source>
</evidence>
<reference evidence="2" key="4">
    <citation type="submission" date="2025-05" db="UniProtKB">
        <authorList>
            <consortium name="EnsemblFungi"/>
        </authorList>
    </citation>
    <scope>IDENTIFICATION</scope>
    <source>
        <strain evidence="2">isolate 1-1 / race 1 (BBBD)</strain>
    </source>
</reference>
<reference evidence="1" key="1">
    <citation type="submission" date="2009-11" db="EMBL/GenBank/DDBJ databases">
        <authorList>
            <consortium name="The Broad Institute Genome Sequencing Platform"/>
            <person name="Ward D."/>
            <person name="Feldgarden M."/>
            <person name="Earl A."/>
            <person name="Young S.K."/>
            <person name="Zeng Q."/>
            <person name="Koehrsen M."/>
            <person name="Alvarado L."/>
            <person name="Berlin A."/>
            <person name="Bochicchio J."/>
            <person name="Borenstein D."/>
            <person name="Chapman S.B."/>
            <person name="Chen Z."/>
            <person name="Engels R."/>
            <person name="Freedman E."/>
            <person name="Gellesch M."/>
            <person name="Goldberg J."/>
            <person name="Griggs A."/>
            <person name="Gujja S."/>
            <person name="Heilman E."/>
            <person name="Heiman D."/>
            <person name="Hepburn T."/>
            <person name="Howarth C."/>
            <person name="Jen D."/>
            <person name="Larson L."/>
            <person name="Lewis B."/>
            <person name="Mehta T."/>
            <person name="Park D."/>
            <person name="Pearson M."/>
            <person name="Roberts A."/>
            <person name="Saif S."/>
            <person name="Shea T."/>
            <person name="Shenoy N."/>
            <person name="Sisk P."/>
            <person name="Stolte C."/>
            <person name="Sykes S."/>
            <person name="Thomson T."/>
            <person name="Walk T."/>
            <person name="White J."/>
            <person name="Yandava C."/>
            <person name="Izard J."/>
            <person name="Baranova O.V."/>
            <person name="Blanton J.M."/>
            <person name="Tanner A.C."/>
            <person name="Dewhirst F.E."/>
            <person name="Haas B."/>
            <person name="Nusbaum C."/>
            <person name="Birren B."/>
        </authorList>
    </citation>
    <scope>NUCLEOTIDE SEQUENCE [LARGE SCALE GENOMIC DNA]</scope>
    <source>
        <strain evidence="1">1-1 BBBD Race 1</strain>
    </source>
</reference>
<dbReference type="AlphaFoldDB" id="A0A180GPN5"/>
<dbReference type="OrthoDB" id="2504515at2759"/>
<evidence type="ECO:0000313" key="3">
    <source>
        <dbReference type="Proteomes" id="UP000005240"/>
    </source>
</evidence>
<dbReference type="VEuPathDB" id="FungiDB:PTTG_27151"/>
<proteinExistence type="predicted"/>
<evidence type="ECO:0000313" key="2">
    <source>
        <dbReference type="EnsemblFungi" id="PTTG_27151-t43_1-p1"/>
    </source>
</evidence>
<reference evidence="1" key="2">
    <citation type="submission" date="2016-05" db="EMBL/GenBank/DDBJ databases">
        <title>Comparative analysis highlights variable genome content of wheat rusts and divergence of the mating loci.</title>
        <authorList>
            <person name="Cuomo C.A."/>
            <person name="Bakkeren G."/>
            <person name="Szabo L."/>
            <person name="Khalil H."/>
            <person name="Joly D."/>
            <person name="Goldberg J."/>
            <person name="Young S."/>
            <person name="Zeng Q."/>
            <person name="Fellers J."/>
        </authorList>
    </citation>
    <scope>NUCLEOTIDE SEQUENCE [LARGE SCALE GENOMIC DNA]</scope>
    <source>
        <strain evidence="1">1-1 BBBD Race 1</strain>
    </source>
</reference>
<organism evidence="1">
    <name type="scientific">Puccinia triticina (isolate 1-1 / race 1 (BBBD))</name>
    <name type="common">Brown leaf rust fungus</name>
    <dbReference type="NCBI Taxonomy" id="630390"/>
    <lineage>
        <taxon>Eukaryota</taxon>
        <taxon>Fungi</taxon>
        <taxon>Dikarya</taxon>
        <taxon>Basidiomycota</taxon>
        <taxon>Pucciniomycotina</taxon>
        <taxon>Pucciniomycetes</taxon>
        <taxon>Pucciniales</taxon>
        <taxon>Pucciniaceae</taxon>
        <taxon>Puccinia</taxon>
    </lineage>
</organism>